<name>A0AAE3H0L7_9BACT</name>
<accession>A0AAE3H0L7</accession>
<proteinExistence type="predicted"/>
<keyword evidence="2" id="KW-1185">Reference proteome</keyword>
<evidence type="ECO:0008006" key="3">
    <source>
        <dbReference type="Google" id="ProtNLM"/>
    </source>
</evidence>
<sequence length="395" mass="46208">MFYSANKTSLLTFLLVQFFLTTYSQTVFKKGYYLDKTGQKVQCLIKDEDWLKNPKVIETRLEDNEEIKLIYPKDIQEFEIYENSKYLSRTVKIDVSSDDIGKLTSDKEPLWEEREVFLKVLLEGIKGSLYSFNGIGFRRLFFSNNSQNLEQLIYKKFIVTESKTAYNLAFKSQLINLVGEDQSLRILNMNYSEQAIMDIFKFFNNNDYKEFVRKEKRDRFELKVLPGLSYSDMTLNLGRSQVKYENQFDYRIGLELGFTLPFFNNSWSVIAEPNIYISPTRKPQGQVAIQDIEYKFLTVPLGIKGKSFLDKKRSLVYKGLFDFGTKIYPSFNRNEGNGFIFSGGTNLTVGVGYEVGKSCFEFRYVTNSNILRLYPDYNSLHQKFMIVYGYSLLKK</sequence>
<dbReference type="AlphaFoldDB" id="A0AAE3H0L7"/>
<protein>
    <recommendedName>
        <fullName evidence="3">Outer membrane protein beta-barrel domain-containing protein</fullName>
    </recommendedName>
</protein>
<dbReference type="Proteomes" id="UP001204144">
    <property type="component" value="Unassembled WGS sequence"/>
</dbReference>
<evidence type="ECO:0000313" key="1">
    <source>
        <dbReference type="EMBL" id="MCP9761851.1"/>
    </source>
</evidence>
<comment type="caution">
    <text evidence="1">The sequence shown here is derived from an EMBL/GenBank/DDBJ whole genome shotgun (WGS) entry which is preliminary data.</text>
</comment>
<evidence type="ECO:0000313" key="2">
    <source>
        <dbReference type="Proteomes" id="UP001204144"/>
    </source>
</evidence>
<dbReference type="RefSeq" id="WP_255035594.1">
    <property type="nucleotide sequence ID" value="NZ_RJUF01000003.1"/>
</dbReference>
<reference evidence="1 2" key="1">
    <citation type="submission" date="2018-11" db="EMBL/GenBank/DDBJ databases">
        <title>Novel bacteria species description.</title>
        <authorList>
            <person name="Han J.-H."/>
        </authorList>
    </citation>
    <scope>NUCLEOTIDE SEQUENCE [LARGE SCALE GENOMIC DNA]</scope>
    <source>
        <strain evidence="1 2">KCTC23259</strain>
    </source>
</reference>
<dbReference type="EMBL" id="RJUF01000003">
    <property type="protein sequence ID" value="MCP9761851.1"/>
    <property type="molecule type" value="Genomic_DNA"/>
</dbReference>
<gene>
    <name evidence="1" type="ORF">EGI31_02710</name>
</gene>
<organism evidence="1 2">
    <name type="scientific">Lacihabitans soyangensis</name>
    <dbReference type="NCBI Taxonomy" id="869394"/>
    <lineage>
        <taxon>Bacteria</taxon>
        <taxon>Pseudomonadati</taxon>
        <taxon>Bacteroidota</taxon>
        <taxon>Cytophagia</taxon>
        <taxon>Cytophagales</taxon>
        <taxon>Leadbetterellaceae</taxon>
        <taxon>Lacihabitans</taxon>
    </lineage>
</organism>